<dbReference type="Proteomes" id="UP000008068">
    <property type="component" value="Unassembled WGS sequence"/>
</dbReference>
<evidence type="ECO:0000259" key="1">
    <source>
        <dbReference type="Pfam" id="PF01827"/>
    </source>
</evidence>
<sequence>MDSVYDRETLRGFLYCTFTQGNGEVQAHKALTDAAGEEALTLDQVREIYADFRKNPKKIKKEMRDSIKAAGGLSLEYVKDFYKKIENGEWTLKVGQGSEFNMDTYIGGHVKAYYHDELTPQQTLEKLQKIYPDKGFTLSEIEKEYESIVSGISKFDLKAKDEEEFVGEEPSRKMLLAFKHQILGYCGTDIRLSLRKTCHALRNMVDNHHDKFPELDLLVSNCGVEIKNKTYTGHYQSLPQGCMISSIKDLNKQCKYDRNGNIWESAGLDLKALLNNSNITISKLNVLKGFSKNQHQYTMWLTRILQNAQPIVQKPKVKTLSIDFSDQEAFGLILDLINPEQLETIEITNAQSDIGLHFPELEYLRPILDKNFVNVRSFISDLRFQKQDIFDVLGLFDFARCAVSEELDVNDVLQLTDILKTRPTLDEVIIDTPAVHPQVTQFFMGVLAGFNFAINNFYLSYPKSKDQIHMRLDPQRITFRGPKYVERNPEVVVPVREVYACSCDIHN</sequence>
<dbReference type="InterPro" id="IPR002900">
    <property type="entry name" value="DUF38/FTH_CAE_spp"/>
</dbReference>
<protein>
    <recommendedName>
        <fullName evidence="1">DUF38 domain-containing protein</fullName>
    </recommendedName>
</protein>
<feature type="domain" description="DUF38" evidence="1">
    <location>
        <begin position="306"/>
        <end position="438"/>
    </location>
</feature>
<dbReference type="Pfam" id="PF01827">
    <property type="entry name" value="FTH"/>
    <property type="match status" value="1"/>
</dbReference>
<dbReference type="InParanoid" id="G0M795"/>
<name>G0M795_CAEBE</name>
<keyword evidence="3" id="KW-1185">Reference proteome</keyword>
<evidence type="ECO:0000313" key="3">
    <source>
        <dbReference type="Proteomes" id="UP000008068"/>
    </source>
</evidence>
<reference evidence="3" key="1">
    <citation type="submission" date="2011-07" db="EMBL/GenBank/DDBJ databases">
        <authorList>
            <consortium name="Caenorhabditis brenneri Sequencing and Analysis Consortium"/>
            <person name="Wilson R.K."/>
        </authorList>
    </citation>
    <scope>NUCLEOTIDE SEQUENCE [LARGE SCALE GENOMIC DNA]</scope>
    <source>
        <strain evidence="3">PB2801</strain>
    </source>
</reference>
<dbReference type="EMBL" id="GL379786">
    <property type="protein sequence ID" value="EGT30390.1"/>
    <property type="molecule type" value="Genomic_DNA"/>
</dbReference>
<gene>
    <name evidence="2" type="ORF">CAEBREN_07144</name>
</gene>
<accession>G0M795</accession>
<evidence type="ECO:0000313" key="2">
    <source>
        <dbReference type="EMBL" id="EGT30390.1"/>
    </source>
</evidence>
<dbReference type="HOGENOM" id="CLU_537740_0_0_1"/>
<proteinExistence type="predicted"/>
<organism evidence="3">
    <name type="scientific">Caenorhabditis brenneri</name>
    <name type="common">Nematode worm</name>
    <dbReference type="NCBI Taxonomy" id="135651"/>
    <lineage>
        <taxon>Eukaryota</taxon>
        <taxon>Metazoa</taxon>
        <taxon>Ecdysozoa</taxon>
        <taxon>Nematoda</taxon>
        <taxon>Chromadorea</taxon>
        <taxon>Rhabditida</taxon>
        <taxon>Rhabditina</taxon>
        <taxon>Rhabditomorpha</taxon>
        <taxon>Rhabditoidea</taxon>
        <taxon>Rhabditidae</taxon>
        <taxon>Peloderinae</taxon>
        <taxon>Caenorhabditis</taxon>
    </lineage>
</organism>
<dbReference type="AlphaFoldDB" id="G0M795"/>